<comment type="similarity">
    <text evidence="2">Belongs to the FPP/GGPP synthase family.</text>
</comment>
<dbReference type="SUPFAM" id="SSF48576">
    <property type="entry name" value="Terpenoid synthases"/>
    <property type="match status" value="1"/>
</dbReference>
<reference evidence="7" key="2">
    <citation type="submission" date="2020-08" db="EMBL/GenBank/DDBJ databases">
        <title>Plant Genome Project.</title>
        <authorList>
            <person name="Zhang R.-G."/>
        </authorList>
    </citation>
    <scope>NUCLEOTIDE SEQUENCE</scope>
    <source>
        <strain evidence="7">Huo1</strain>
        <tissue evidence="7">Leaf</tissue>
    </source>
</reference>
<keyword evidence="5" id="KW-0460">Magnesium</keyword>
<evidence type="ECO:0000313" key="8">
    <source>
        <dbReference type="Proteomes" id="UP000298416"/>
    </source>
</evidence>
<evidence type="ECO:0000256" key="5">
    <source>
        <dbReference type="ARBA" id="ARBA00022842"/>
    </source>
</evidence>
<accession>A0A8X8W0B9</accession>
<comment type="caution">
    <text evidence="7">The sequence shown here is derived from an EMBL/GenBank/DDBJ whole genome shotgun (WGS) entry which is preliminary data.</text>
</comment>
<dbReference type="InterPro" id="IPR008949">
    <property type="entry name" value="Isoprenoid_synthase_dom_sf"/>
</dbReference>
<dbReference type="PANTHER" id="PTHR43281">
    <property type="entry name" value="FARNESYL DIPHOSPHATE SYNTHASE"/>
    <property type="match status" value="1"/>
</dbReference>
<dbReference type="Pfam" id="PF00348">
    <property type="entry name" value="polyprenyl_synt"/>
    <property type="match status" value="1"/>
</dbReference>
<dbReference type="GO" id="GO:0008299">
    <property type="term" value="P:isoprenoid biosynthetic process"/>
    <property type="evidence" value="ECO:0007669"/>
    <property type="project" value="UniProtKB-KW"/>
</dbReference>
<dbReference type="EMBL" id="PNBA02000022">
    <property type="protein sequence ID" value="KAG6385770.1"/>
    <property type="molecule type" value="Genomic_DNA"/>
</dbReference>
<evidence type="ECO:0000313" key="7">
    <source>
        <dbReference type="EMBL" id="KAG6385770.1"/>
    </source>
</evidence>
<sequence length="127" mass="13051">MSLIHDDLPCMDDDDLRPTSHKAFGEETAVLAGDALLSLALEHVAAKTVNVGHERVLRAIAELGSEGMVAGQMVDLANEGKEVSLDELEYIHVHKTVVVCGAIVGWGGGGGAEEVCEVCGAAVSGGG</sequence>
<protein>
    <recommendedName>
        <fullName evidence="9">Geranylgeranyl diphosphate synthase, type II</fullName>
    </recommendedName>
</protein>
<proteinExistence type="inferred from homology"/>
<dbReference type="PANTHER" id="PTHR43281:SF1">
    <property type="entry name" value="FARNESYL DIPHOSPHATE SYNTHASE"/>
    <property type="match status" value="1"/>
</dbReference>
<keyword evidence="4" id="KW-0479">Metal-binding</keyword>
<dbReference type="Gene3D" id="1.10.600.10">
    <property type="entry name" value="Farnesyl Diphosphate Synthase"/>
    <property type="match status" value="1"/>
</dbReference>
<keyword evidence="6" id="KW-0414">Isoprene biosynthesis</keyword>
<dbReference type="AlphaFoldDB" id="A0A8X8W0B9"/>
<comment type="cofactor">
    <cofactor evidence="1">
        <name>Mg(2+)</name>
        <dbReference type="ChEBI" id="CHEBI:18420"/>
    </cofactor>
</comment>
<dbReference type="GO" id="GO:0004659">
    <property type="term" value="F:prenyltransferase activity"/>
    <property type="evidence" value="ECO:0007669"/>
    <property type="project" value="InterPro"/>
</dbReference>
<evidence type="ECO:0000256" key="3">
    <source>
        <dbReference type="ARBA" id="ARBA00022679"/>
    </source>
</evidence>
<organism evidence="7">
    <name type="scientific">Salvia splendens</name>
    <name type="common">Scarlet sage</name>
    <dbReference type="NCBI Taxonomy" id="180675"/>
    <lineage>
        <taxon>Eukaryota</taxon>
        <taxon>Viridiplantae</taxon>
        <taxon>Streptophyta</taxon>
        <taxon>Embryophyta</taxon>
        <taxon>Tracheophyta</taxon>
        <taxon>Spermatophyta</taxon>
        <taxon>Magnoliopsida</taxon>
        <taxon>eudicotyledons</taxon>
        <taxon>Gunneridae</taxon>
        <taxon>Pentapetalae</taxon>
        <taxon>asterids</taxon>
        <taxon>lamiids</taxon>
        <taxon>Lamiales</taxon>
        <taxon>Lamiaceae</taxon>
        <taxon>Nepetoideae</taxon>
        <taxon>Mentheae</taxon>
        <taxon>Salviinae</taxon>
        <taxon>Salvia</taxon>
        <taxon>Salvia subgen. Calosphace</taxon>
        <taxon>core Calosphace</taxon>
    </lineage>
</organism>
<keyword evidence="3" id="KW-0808">Transferase</keyword>
<evidence type="ECO:0008006" key="9">
    <source>
        <dbReference type="Google" id="ProtNLM"/>
    </source>
</evidence>
<keyword evidence="8" id="KW-1185">Reference proteome</keyword>
<name>A0A8X8W0B9_SALSN</name>
<evidence type="ECO:0000256" key="2">
    <source>
        <dbReference type="ARBA" id="ARBA00006706"/>
    </source>
</evidence>
<evidence type="ECO:0000256" key="1">
    <source>
        <dbReference type="ARBA" id="ARBA00001946"/>
    </source>
</evidence>
<evidence type="ECO:0000256" key="4">
    <source>
        <dbReference type="ARBA" id="ARBA00022723"/>
    </source>
</evidence>
<reference evidence="7" key="1">
    <citation type="submission" date="2018-01" db="EMBL/GenBank/DDBJ databases">
        <authorList>
            <person name="Mao J.F."/>
        </authorList>
    </citation>
    <scope>NUCLEOTIDE SEQUENCE</scope>
    <source>
        <strain evidence="7">Huo1</strain>
        <tissue evidence="7">Leaf</tissue>
    </source>
</reference>
<gene>
    <name evidence="7" type="ORF">SASPL_154651</name>
</gene>
<dbReference type="InterPro" id="IPR000092">
    <property type="entry name" value="Polyprenyl_synt"/>
</dbReference>
<dbReference type="GO" id="GO:0046872">
    <property type="term" value="F:metal ion binding"/>
    <property type="evidence" value="ECO:0007669"/>
    <property type="project" value="UniProtKB-KW"/>
</dbReference>
<dbReference type="Proteomes" id="UP000298416">
    <property type="component" value="Unassembled WGS sequence"/>
</dbReference>
<evidence type="ECO:0000256" key="6">
    <source>
        <dbReference type="ARBA" id="ARBA00023229"/>
    </source>
</evidence>